<name>A0ABX9ASK9_9ENTR</name>
<dbReference type="NCBIfam" id="NF008265">
    <property type="entry name" value="PRK11037.1"/>
    <property type="match status" value="1"/>
</dbReference>
<keyword evidence="2" id="KW-1185">Reference proteome</keyword>
<dbReference type="InterPro" id="IPR019633">
    <property type="entry name" value="DUF2498"/>
</dbReference>
<gene>
    <name evidence="1" type="ORF">K6K13_10180</name>
</gene>
<dbReference type="Gene3D" id="3.30.300.360">
    <property type="entry name" value="Protein of unknown function (DUF2498)"/>
    <property type="match status" value="1"/>
</dbReference>
<accession>A0ABX9ASK9</accession>
<organism evidence="1 2">
    <name type="scientific">Symbiopectobacterium purcellii</name>
    <dbReference type="NCBI Taxonomy" id="2871826"/>
    <lineage>
        <taxon>Bacteria</taxon>
        <taxon>Pseudomonadati</taxon>
        <taxon>Pseudomonadota</taxon>
        <taxon>Gammaproteobacteria</taxon>
        <taxon>Enterobacterales</taxon>
        <taxon>Enterobacteriaceae</taxon>
    </lineage>
</organism>
<dbReference type="EMBL" id="CP081864">
    <property type="protein sequence ID" value="QZN98018.1"/>
    <property type="molecule type" value="Genomic_DNA"/>
</dbReference>
<dbReference type="Pfam" id="PF10692">
    <property type="entry name" value="DUF2498"/>
    <property type="match status" value="1"/>
</dbReference>
<protein>
    <submittedName>
        <fullName evidence="1">YciN family protein</fullName>
    </submittedName>
</protein>
<proteinExistence type="predicted"/>
<reference evidence="1 2" key="1">
    <citation type="submission" date="2021-08" db="EMBL/GenBank/DDBJ databases">
        <title>Culture and genomic analysis of Symbiopectobacterium purcellii sp. nov. gen. nov., isolated from the leafhopper Empoasca decipiens.</title>
        <authorList>
            <person name="Nadal-Jimenez P."/>
            <person name="Siozios S."/>
            <person name="Halliday N."/>
            <person name="Camara M."/>
            <person name="Hurst G.D.D."/>
        </authorList>
    </citation>
    <scope>NUCLEOTIDE SEQUENCE [LARGE SCALE GENOMIC DNA]</scope>
    <source>
        <strain evidence="1 2">SyEd1</strain>
    </source>
</reference>
<dbReference type="InterPro" id="IPR038191">
    <property type="entry name" value="YciN_sf"/>
</dbReference>
<evidence type="ECO:0000313" key="1">
    <source>
        <dbReference type="EMBL" id="QZN98018.1"/>
    </source>
</evidence>
<sequence>MGAVTSATERTPLDRQTLLEEANRLIQNHDDYLHGMIATDVDQKNGVLVFKGDYFLDDNGLPTLKTTAVFNMFKHLAHELSEKYQLID</sequence>
<dbReference type="Proteomes" id="UP000825886">
    <property type="component" value="Chromosome"/>
</dbReference>
<evidence type="ECO:0000313" key="2">
    <source>
        <dbReference type="Proteomes" id="UP000825886"/>
    </source>
</evidence>